<evidence type="ECO:0000313" key="2">
    <source>
        <dbReference type="EMBL" id="KKT23723.1"/>
    </source>
</evidence>
<protein>
    <submittedName>
        <fullName evidence="2">General secretion pathway protein G-like protein</fullName>
    </submittedName>
</protein>
<gene>
    <name evidence="2" type="ORF">UW07_C0021G0007</name>
</gene>
<name>A0A0G1FNX4_9BACT</name>
<dbReference type="NCBIfam" id="TIGR02532">
    <property type="entry name" value="IV_pilin_GFxxxE"/>
    <property type="match status" value="1"/>
</dbReference>
<organism evidence="2 3">
    <name type="scientific">Candidatus Nomurabacteria bacterium GW2011_GWF2_43_8</name>
    <dbReference type="NCBI Taxonomy" id="1618779"/>
    <lineage>
        <taxon>Bacteria</taxon>
        <taxon>Candidatus Nomuraibacteriota</taxon>
    </lineage>
</organism>
<dbReference type="EMBL" id="LCGX01000021">
    <property type="protein sequence ID" value="KKT23723.1"/>
    <property type="molecule type" value="Genomic_DNA"/>
</dbReference>
<comment type="caution">
    <text evidence="2">The sequence shown here is derived from an EMBL/GenBank/DDBJ whole genome shotgun (WGS) entry which is preliminary data.</text>
</comment>
<keyword evidence="1" id="KW-0812">Transmembrane</keyword>
<dbReference type="PROSITE" id="PS00409">
    <property type="entry name" value="PROKAR_NTER_METHYL"/>
    <property type="match status" value="1"/>
</dbReference>
<keyword evidence="1" id="KW-1133">Transmembrane helix</keyword>
<evidence type="ECO:0000313" key="3">
    <source>
        <dbReference type="Proteomes" id="UP000033831"/>
    </source>
</evidence>
<dbReference type="SUPFAM" id="SSF54523">
    <property type="entry name" value="Pili subunits"/>
    <property type="match status" value="1"/>
</dbReference>
<dbReference type="Proteomes" id="UP000033831">
    <property type="component" value="Unassembled WGS sequence"/>
</dbReference>
<sequence length="144" mass="14910">MKKNLKNRGFTLIEILVVIGIIAILAAIVLVAINPAKRFADANDAQRQSNLNQIANAIGQDIVDNKGISSCAAIPVAPAAAKDIGTVAGGANLAACLGSYLTPIPFDPTTGDATTTNYKVQKLTTGQIQLSATLSDASIYTVTR</sequence>
<dbReference type="AlphaFoldDB" id="A0A0G1FNX4"/>
<dbReference type="InterPro" id="IPR045584">
    <property type="entry name" value="Pilin-like"/>
</dbReference>
<dbReference type="PANTHER" id="PTHR30093">
    <property type="entry name" value="GENERAL SECRETION PATHWAY PROTEIN G"/>
    <property type="match status" value="1"/>
</dbReference>
<reference evidence="2 3" key="1">
    <citation type="journal article" date="2015" name="Nature">
        <title>rRNA introns, odd ribosomes, and small enigmatic genomes across a large radiation of phyla.</title>
        <authorList>
            <person name="Brown C.T."/>
            <person name="Hug L.A."/>
            <person name="Thomas B.C."/>
            <person name="Sharon I."/>
            <person name="Castelle C.J."/>
            <person name="Singh A."/>
            <person name="Wilkins M.J."/>
            <person name="Williams K.H."/>
            <person name="Banfield J.F."/>
        </authorList>
    </citation>
    <scope>NUCLEOTIDE SEQUENCE [LARGE SCALE GENOMIC DNA]</scope>
</reference>
<accession>A0A0G1FNX4</accession>
<proteinExistence type="predicted"/>
<keyword evidence="1" id="KW-0472">Membrane</keyword>
<dbReference type="Pfam" id="PF07963">
    <property type="entry name" value="N_methyl"/>
    <property type="match status" value="1"/>
</dbReference>
<dbReference type="Gene3D" id="3.30.700.10">
    <property type="entry name" value="Glycoprotein, Type 4 Pilin"/>
    <property type="match status" value="1"/>
</dbReference>
<evidence type="ECO:0000256" key="1">
    <source>
        <dbReference type="SAM" id="Phobius"/>
    </source>
</evidence>
<feature type="transmembrane region" description="Helical" evidence="1">
    <location>
        <begin position="12"/>
        <end position="33"/>
    </location>
</feature>
<dbReference type="InterPro" id="IPR012902">
    <property type="entry name" value="N_methyl_site"/>
</dbReference>